<dbReference type="GO" id="GO:0009307">
    <property type="term" value="P:DNA restriction-modification system"/>
    <property type="evidence" value="ECO:0007669"/>
    <property type="project" value="InterPro"/>
</dbReference>
<reference evidence="3" key="1">
    <citation type="submission" date="2020-10" db="EMBL/GenBank/DDBJ databases">
        <authorList>
            <person name="Gilroy R."/>
        </authorList>
    </citation>
    <scope>NUCLEOTIDE SEQUENCE</scope>
    <source>
        <strain evidence="3">CHK152-2994</strain>
    </source>
</reference>
<evidence type="ECO:0000259" key="2">
    <source>
        <dbReference type="Pfam" id="PF14338"/>
    </source>
</evidence>
<dbReference type="Pfam" id="PF14338">
    <property type="entry name" value="Mrr_N"/>
    <property type="match status" value="1"/>
</dbReference>
<dbReference type="InterPro" id="IPR011335">
    <property type="entry name" value="Restrct_endonuc-II-like"/>
</dbReference>
<feature type="domain" description="Restriction endonuclease type IV Mrr" evidence="1">
    <location>
        <begin position="157"/>
        <end position="274"/>
    </location>
</feature>
<keyword evidence="3" id="KW-0255">Endonuclease</keyword>
<dbReference type="PANTHER" id="PTHR30015:SF7">
    <property type="entry name" value="TYPE IV METHYL-DIRECTED RESTRICTION ENZYME ECOKMRR"/>
    <property type="match status" value="1"/>
</dbReference>
<dbReference type="InterPro" id="IPR025745">
    <property type="entry name" value="Mrr-like_N_dom"/>
</dbReference>
<dbReference type="InterPro" id="IPR011856">
    <property type="entry name" value="tRNA_endonuc-like_dom_sf"/>
</dbReference>
<accession>A0A9D1FUS2</accession>
<proteinExistence type="predicted"/>
<evidence type="ECO:0000313" key="3">
    <source>
        <dbReference type="EMBL" id="HIS82335.1"/>
    </source>
</evidence>
<dbReference type="GO" id="GO:0015666">
    <property type="term" value="F:restriction endodeoxyribonuclease activity"/>
    <property type="evidence" value="ECO:0007669"/>
    <property type="project" value="TreeGrafter"/>
</dbReference>
<dbReference type="AlphaFoldDB" id="A0A9D1FUS2"/>
<dbReference type="Proteomes" id="UP000824139">
    <property type="component" value="Unassembled WGS sequence"/>
</dbReference>
<dbReference type="InterPro" id="IPR007560">
    <property type="entry name" value="Restrct_endonuc_IV_Mrr"/>
</dbReference>
<gene>
    <name evidence="3" type="ORF">IAD41_01845</name>
</gene>
<dbReference type="SUPFAM" id="SSF52980">
    <property type="entry name" value="Restriction endonuclease-like"/>
    <property type="match status" value="1"/>
</dbReference>
<dbReference type="InterPro" id="IPR052906">
    <property type="entry name" value="Type_IV_Methyl-Rstrct_Enzyme"/>
</dbReference>
<keyword evidence="3" id="KW-0378">Hydrolase</keyword>
<dbReference type="PANTHER" id="PTHR30015">
    <property type="entry name" value="MRR RESTRICTION SYSTEM PROTEIN"/>
    <property type="match status" value="1"/>
</dbReference>
<sequence length="301" mass="34146">MAIPNYQEFMLPTLEVIADGQEHKNSEVAQAVAKILNITDEDMQEMLPSGNQQTYYNRAGWARTYLKKAGLLEYPSRGVMKITEAGKNVIANKPNKIDNKFLSQFEQFNQFKNNKDNTTSETQDDKTLTDSHTPDEIFEVAENEYLNSLKQDLLDNLKQVDPVRFERIVIDLMEKMNYGIGSMTKLSHDGGIDGIINEDELGLGKIYLQAKRYSENKVNEKEIQNFVGALDCSDTNKGVFITTSYFGEKAQQKAAAAKNKIIRLIDGDELTNLMIKYNLGVQVKRTFVIKKLDEDYLSGDL</sequence>
<dbReference type="Gene3D" id="3.40.1350.10">
    <property type="match status" value="1"/>
</dbReference>
<dbReference type="Pfam" id="PF04471">
    <property type="entry name" value="Mrr_cat"/>
    <property type="match status" value="1"/>
</dbReference>
<protein>
    <submittedName>
        <fullName evidence="3">Restriction endonuclease</fullName>
    </submittedName>
</protein>
<dbReference type="EMBL" id="DVJO01000043">
    <property type="protein sequence ID" value="HIS82335.1"/>
    <property type="molecule type" value="Genomic_DNA"/>
</dbReference>
<evidence type="ECO:0000259" key="1">
    <source>
        <dbReference type="Pfam" id="PF04471"/>
    </source>
</evidence>
<feature type="domain" description="Restriction system protein Mrr-like N-terminal" evidence="2">
    <location>
        <begin position="6"/>
        <end position="91"/>
    </location>
</feature>
<organism evidence="3 4">
    <name type="scientific">Candidatus Scatenecus faecavium</name>
    <dbReference type="NCBI Taxonomy" id="2840915"/>
    <lineage>
        <taxon>Bacteria</taxon>
        <taxon>Candidatus Scatenecus</taxon>
    </lineage>
</organism>
<comment type="caution">
    <text evidence="3">The sequence shown here is derived from an EMBL/GenBank/DDBJ whole genome shotgun (WGS) entry which is preliminary data.</text>
</comment>
<reference evidence="3" key="2">
    <citation type="journal article" date="2021" name="PeerJ">
        <title>Extensive microbial diversity within the chicken gut microbiome revealed by metagenomics and culture.</title>
        <authorList>
            <person name="Gilroy R."/>
            <person name="Ravi A."/>
            <person name="Getino M."/>
            <person name="Pursley I."/>
            <person name="Horton D.L."/>
            <person name="Alikhan N.F."/>
            <person name="Baker D."/>
            <person name="Gharbi K."/>
            <person name="Hall N."/>
            <person name="Watson M."/>
            <person name="Adriaenssens E.M."/>
            <person name="Foster-Nyarko E."/>
            <person name="Jarju S."/>
            <person name="Secka A."/>
            <person name="Antonio M."/>
            <person name="Oren A."/>
            <person name="Chaudhuri R.R."/>
            <person name="La Ragione R."/>
            <person name="Hildebrand F."/>
            <person name="Pallen M.J."/>
        </authorList>
    </citation>
    <scope>NUCLEOTIDE SEQUENCE</scope>
    <source>
        <strain evidence="3">CHK152-2994</strain>
    </source>
</reference>
<evidence type="ECO:0000313" key="4">
    <source>
        <dbReference type="Proteomes" id="UP000824139"/>
    </source>
</evidence>
<dbReference type="GO" id="GO:0003677">
    <property type="term" value="F:DNA binding"/>
    <property type="evidence" value="ECO:0007669"/>
    <property type="project" value="InterPro"/>
</dbReference>
<keyword evidence="3" id="KW-0540">Nuclease</keyword>
<name>A0A9D1FUS2_9BACT</name>